<evidence type="ECO:0000313" key="3">
    <source>
        <dbReference type="Proteomes" id="UP001523392"/>
    </source>
</evidence>
<dbReference type="Proteomes" id="UP001523392">
    <property type="component" value="Unassembled WGS sequence"/>
</dbReference>
<comment type="caution">
    <text evidence="2">The sequence shown here is derived from an EMBL/GenBank/DDBJ whole genome shotgun (WGS) entry which is preliminary data.</text>
</comment>
<sequence>MANSSLLEREAIRRMQPPFAIEEEILSQPVEARLAAPPARQGFRTRLTGQNAHLVKQRHPRSSVALSTTQLHRPRARAPRLASRTAPIVPASNGGGLLELTRGPGGRFEVAYDRFGGIVRVTG</sequence>
<dbReference type="RefSeq" id="WP_252952402.1">
    <property type="nucleotide sequence ID" value="NZ_JAFIRR010000033.1"/>
</dbReference>
<reference evidence="2 3" key="1">
    <citation type="submission" date="2021-12" db="EMBL/GenBank/DDBJ databases">
        <title>Siccirubricoccus leaddurans sp. nov., a high concentration Zn2+ tolerance bacterium.</title>
        <authorList>
            <person name="Cao Y."/>
        </authorList>
    </citation>
    <scope>NUCLEOTIDE SEQUENCE [LARGE SCALE GENOMIC DNA]</scope>
    <source>
        <strain evidence="2 3">KC 17139</strain>
    </source>
</reference>
<keyword evidence="3" id="KW-1185">Reference proteome</keyword>
<protein>
    <submittedName>
        <fullName evidence="2">Uncharacterized protein</fullName>
    </submittedName>
</protein>
<evidence type="ECO:0000313" key="2">
    <source>
        <dbReference type="EMBL" id="MCO6415798.1"/>
    </source>
</evidence>
<name>A0ABT1D1M3_9PROT</name>
<evidence type="ECO:0000256" key="1">
    <source>
        <dbReference type="SAM" id="MobiDB-lite"/>
    </source>
</evidence>
<dbReference type="EMBL" id="JAFIRR010000033">
    <property type="protein sequence ID" value="MCO6415798.1"/>
    <property type="molecule type" value="Genomic_DNA"/>
</dbReference>
<feature type="region of interest" description="Disordered" evidence="1">
    <location>
        <begin position="53"/>
        <end position="98"/>
    </location>
</feature>
<accession>A0ABT1D1M3</accession>
<gene>
    <name evidence="2" type="ORF">JYK14_06350</name>
</gene>
<organism evidence="2 3">
    <name type="scientific">Siccirubricoccus soli</name>
    <dbReference type="NCBI Taxonomy" id="2899147"/>
    <lineage>
        <taxon>Bacteria</taxon>
        <taxon>Pseudomonadati</taxon>
        <taxon>Pseudomonadota</taxon>
        <taxon>Alphaproteobacteria</taxon>
        <taxon>Acetobacterales</taxon>
        <taxon>Roseomonadaceae</taxon>
        <taxon>Siccirubricoccus</taxon>
    </lineage>
</organism>
<proteinExistence type="predicted"/>